<organism evidence="3 4">
    <name type="scientific">Streptosporangium algeriense</name>
    <dbReference type="NCBI Taxonomy" id="1682748"/>
    <lineage>
        <taxon>Bacteria</taxon>
        <taxon>Bacillati</taxon>
        <taxon>Actinomycetota</taxon>
        <taxon>Actinomycetes</taxon>
        <taxon>Streptosporangiales</taxon>
        <taxon>Streptosporangiaceae</taxon>
        <taxon>Streptosporangium</taxon>
    </lineage>
</organism>
<name>A0ABW3DLG4_9ACTN</name>
<keyword evidence="4" id="KW-1185">Reference proteome</keyword>
<keyword evidence="2" id="KW-0472">Membrane</keyword>
<evidence type="ECO:0000313" key="3">
    <source>
        <dbReference type="EMBL" id="MFD0884726.1"/>
    </source>
</evidence>
<feature type="transmembrane region" description="Helical" evidence="2">
    <location>
        <begin position="35"/>
        <end position="56"/>
    </location>
</feature>
<dbReference type="Proteomes" id="UP001597024">
    <property type="component" value="Unassembled WGS sequence"/>
</dbReference>
<feature type="transmembrane region" description="Helical" evidence="2">
    <location>
        <begin position="5"/>
        <end position="23"/>
    </location>
</feature>
<comment type="caution">
    <text evidence="3">The sequence shown here is derived from an EMBL/GenBank/DDBJ whole genome shotgun (WGS) entry which is preliminary data.</text>
</comment>
<feature type="compositionally biased region" description="Basic and acidic residues" evidence="1">
    <location>
        <begin position="154"/>
        <end position="163"/>
    </location>
</feature>
<proteinExistence type="predicted"/>
<evidence type="ECO:0000256" key="2">
    <source>
        <dbReference type="SAM" id="Phobius"/>
    </source>
</evidence>
<feature type="compositionally biased region" description="Basic residues" evidence="1">
    <location>
        <begin position="188"/>
        <end position="199"/>
    </location>
</feature>
<feature type="region of interest" description="Disordered" evidence="1">
    <location>
        <begin position="150"/>
        <end position="199"/>
    </location>
</feature>
<evidence type="ECO:0000313" key="4">
    <source>
        <dbReference type="Proteomes" id="UP001597024"/>
    </source>
</evidence>
<keyword evidence="2" id="KW-1133">Transmembrane helix</keyword>
<evidence type="ECO:0000256" key="1">
    <source>
        <dbReference type="SAM" id="MobiDB-lite"/>
    </source>
</evidence>
<keyword evidence="2" id="KW-0812">Transmembrane</keyword>
<sequence>MIRYYVLSVVMMATIIGGGIILGNIMRMTGPSRNVLIIATALLFPAVFVVVAKFAFRMLRKESHGEEASARLDIAAEYEAEGDSQEARPLLWRELAVVSVPLAIVFGGSFLISRTTDQSTRNYVIIAFGLCLAAIPPYLVLMAGRATRKSSRAKKLEGEERRPGTRSTPAAPHHPPRRRNRTGDPLPRRKPPPSSRRPR</sequence>
<feature type="transmembrane region" description="Helical" evidence="2">
    <location>
        <begin position="124"/>
        <end position="144"/>
    </location>
</feature>
<accession>A0ABW3DLG4</accession>
<dbReference type="EMBL" id="JBHTHX010000216">
    <property type="protein sequence ID" value="MFD0884726.1"/>
    <property type="molecule type" value="Genomic_DNA"/>
</dbReference>
<protein>
    <submittedName>
        <fullName evidence="3">Uncharacterized protein</fullName>
    </submittedName>
</protein>
<reference evidence="4" key="1">
    <citation type="journal article" date="2019" name="Int. J. Syst. Evol. Microbiol.">
        <title>The Global Catalogue of Microorganisms (GCM) 10K type strain sequencing project: providing services to taxonomists for standard genome sequencing and annotation.</title>
        <authorList>
            <consortium name="The Broad Institute Genomics Platform"/>
            <consortium name="The Broad Institute Genome Sequencing Center for Infectious Disease"/>
            <person name="Wu L."/>
            <person name="Ma J."/>
        </authorList>
    </citation>
    <scope>NUCLEOTIDE SEQUENCE [LARGE SCALE GENOMIC DNA]</scope>
    <source>
        <strain evidence="4">CCUG 62974</strain>
    </source>
</reference>
<feature type="transmembrane region" description="Helical" evidence="2">
    <location>
        <begin position="95"/>
        <end position="112"/>
    </location>
</feature>
<gene>
    <name evidence="3" type="ORF">ACFQ08_09215</name>
</gene>